<keyword evidence="1" id="KW-0732">Signal</keyword>
<evidence type="ECO:0000313" key="3">
    <source>
        <dbReference type="Proteomes" id="UP000521872"/>
    </source>
</evidence>
<feature type="signal peptide" evidence="1">
    <location>
        <begin position="1"/>
        <end position="18"/>
    </location>
</feature>
<organism evidence="2 3">
    <name type="scientific">Agrocybe pediades</name>
    <dbReference type="NCBI Taxonomy" id="84607"/>
    <lineage>
        <taxon>Eukaryota</taxon>
        <taxon>Fungi</taxon>
        <taxon>Dikarya</taxon>
        <taxon>Basidiomycota</taxon>
        <taxon>Agaricomycotina</taxon>
        <taxon>Agaricomycetes</taxon>
        <taxon>Agaricomycetidae</taxon>
        <taxon>Agaricales</taxon>
        <taxon>Agaricineae</taxon>
        <taxon>Strophariaceae</taxon>
        <taxon>Agrocybe</taxon>
    </lineage>
</organism>
<evidence type="ECO:0000313" key="2">
    <source>
        <dbReference type="EMBL" id="KAF4613798.1"/>
    </source>
</evidence>
<gene>
    <name evidence="2" type="ORF">D9613_007557</name>
</gene>
<comment type="caution">
    <text evidence="2">The sequence shown here is derived from an EMBL/GenBank/DDBJ whole genome shotgun (WGS) entry which is preliminary data.</text>
</comment>
<protein>
    <submittedName>
        <fullName evidence="2">Uncharacterized protein</fullName>
    </submittedName>
</protein>
<dbReference type="Proteomes" id="UP000521872">
    <property type="component" value="Unassembled WGS sequence"/>
</dbReference>
<dbReference type="AlphaFoldDB" id="A0A8H4VL13"/>
<dbReference type="EMBL" id="JAACJL010000045">
    <property type="protein sequence ID" value="KAF4613798.1"/>
    <property type="molecule type" value="Genomic_DNA"/>
</dbReference>
<keyword evidence="3" id="KW-1185">Reference proteome</keyword>
<reference evidence="2 3" key="1">
    <citation type="submission" date="2019-12" db="EMBL/GenBank/DDBJ databases">
        <authorList>
            <person name="Floudas D."/>
            <person name="Bentzer J."/>
            <person name="Ahren D."/>
            <person name="Johansson T."/>
            <person name="Persson P."/>
            <person name="Tunlid A."/>
        </authorList>
    </citation>
    <scope>NUCLEOTIDE SEQUENCE [LARGE SCALE GENOMIC DNA]</scope>
    <source>
        <strain evidence="2 3">CBS 102.39</strain>
    </source>
</reference>
<name>A0A8H4VL13_9AGAR</name>
<proteinExistence type="predicted"/>
<feature type="chain" id="PRO_5034937784" evidence="1">
    <location>
        <begin position="19"/>
        <end position="168"/>
    </location>
</feature>
<accession>A0A8H4VL13</accession>
<sequence length="168" mass="18180">MVSVKLSIFAVIPALVSAAVAVCPGYNFAIGHEQDLGQGISRWMYLAPVRSVYNTDCKSVDGLTTTYNPCTQGIFGCSPAPIIFNSYTNSFSGLKYYCRTDPNAARCGNDAISVCVGSSHTYAETESIRAYVSPTVPQRWKLVSYTFLGGKSVIEIANPLAYLYTSPM</sequence>
<evidence type="ECO:0000256" key="1">
    <source>
        <dbReference type="SAM" id="SignalP"/>
    </source>
</evidence>